<evidence type="ECO:0000313" key="1">
    <source>
        <dbReference type="EMBL" id="KAJ9077267.1"/>
    </source>
</evidence>
<sequence length="172" mass="19134">MMDPITFLGQPNATSSLGTKPTTLYAEPKPGQHEGAQFMYEKNTDKIVATATVFLNSPMLREKLQTGFAPIPQECSCYWLNATQLAYDIPSLTSGLYYLSFEASTYNIRSGSFAFDIPTPPQIIDDTIEPNPKPNHRANLVVDSSHKPTSNTRLHLPLTPLLTLLTFWLLTN</sequence>
<accession>A0ACC2TSS9</accession>
<organism evidence="1 2">
    <name type="scientific">Entomophthora muscae</name>
    <dbReference type="NCBI Taxonomy" id="34485"/>
    <lineage>
        <taxon>Eukaryota</taxon>
        <taxon>Fungi</taxon>
        <taxon>Fungi incertae sedis</taxon>
        <taxon>Zoopagomycota</taxon>
        <taxon>Entomophthoromycotina</taxon>
        <taxon>Entomophthoromycetes</taxon>
        <taxon>Entomophthorales</taxon>
        <taxon>Entomophthoraceae</taxon>
        <taxon>Entomophthora</taxon>
    </lineage>
</organism>
<protein>
    <submittedName>
        <fullName evidence="1">Uncharacterized protein</fullName>
    </submittedName>
</protein>
<gene>
    <name evidence="1" type="ORF">DSO57_1018498</name>
</gene>
<reference evidence="1" key="1">
    <citation type="submission" date="2022-04" db="EMBL/GenBank/DDBJ databases">
        <title>Genome of the entomopathogenic fungus Entomophthora muscae.</title>
        <authorList>
            <person name="Elya C."/>
            <person name="Lovett B.R."/>
            <person name="Lee E."/>
            <person name="Macias A.M."/>
            <person name="Hajek A.E."/>
            <person name="De Bivort B.L."/>
            <person name="Kasson M.T."/>
            <person name="De Fine Licht H.H."/>
            <person name="Stajich J.E."/>
        </authorList>
    </citation>
    <scope>NUCLEOTIDE SEQUENCE</scope>
    <source>
        <strain evidence="1">Berkeley</strain>
    </source>
</reference>
<dbReference type="EMBL" id="QTSX02002210">
    <property type="protein sequence ID" value="KAJ9077267.1"/>
    <property type="molecule type" value="Genomic_DNA"/>
</dbReference>
<keyword evidence="2" id="KW-1185">Reference proteome</keyword>
<evidence type="ECO:0000313" key="2">
    <source>
        <dbReference type="Proteomes" id="UP001165960"/>
    </source>
</evidence>
<proteinExistence type="predicted"/>
<name>A0ACC2TSS9_9FUNG</name>
<dbReference type="Proteomes" id="UP001165960">
    <property type="component" value="Unassembled WGS sequence"/>
</dbReference>
<comment type="caution">
    <text evidence="1">The sequence shown here is derived from an EMBL/GenBank/DDBJ whole genome shotgun (WGS) entry which is preliminary data.</text>
</comment>